<dbReference type="EMBL" id="BLZA01000013">
    <property type="protein sequence ID" value="GHJ85771.1"/>
    <property type="molecule type" value="Genomic_DNA"/>
</dbReference>
<feature type="domain" description="SAC" evidence="5">
    <location>
        <begin position="172"/>
        <end position="542"/>
    </location>
</feature>
<organism evidence="6 7">
    <name type="scientific">Naganishia liquefaciens</name>
    <dbReference type="NCBI Taxonomy" id="104408"/>
    <lineage>
        <taxon>Eukaryota</taxon>
        <taxon>Fungi</taxon>
        <taxon>Dikarya</taxon>
        <taxon>Basidiomycota</taxon>
        <taxon>Agaricomycotina</taxon>
        <taxon>Tremellomycetes</taxon>
        <taxon>Filobasidiales</taxon>
        <taxon>Filobasidiaceae</taxon>
        <taxon>Naganishia</taxon>
    </lineage>
</organism>
<dbReference type="OrthoDB" id="405996at2759"/>
<evidence type="ECO:0000313" key="6">
    <source>
        <dbReference type="EMBL" id="GHJ85771.1"/>
    </source>
</evidence>
<dbReference type="InterPro" id="IPR043573">
    <property type="entry name" value="Fig4-like"/>
</dbReference>
<evidence type="ECO:0000259" key="5">
    <source>
        <dbReference type="PROSITE" id="PS50275"/>
    </source>
</evidence>
<dbReference type="GO" id="GO:0012505">
    <property type="term" value="C:endomembrane system"/>
    <property type="evidence" value="ECO:0007669"/>
    <property type="project" value="UniProtKB-SubCell"/>
</dbReference>
<evidence type="ECO:0000256" key="1">
    <source>
        <dbReference type="ARBA" id="ARBA00004308"/>
    </source>
</evidence>
<feature type="region of interest" description="Disordered" evidence="4">
    <location>
        <begin position="709"/>
        <end position="731"/>
    </location>
</feature>
<evidence type="ECO:0000256" key="2">
    <source>
        <dbReference type="ARBA" id="ARBA00022801"/>
    </source>
</evidence>
<feature type="compositionally biased region" description="Polar residues" evidence="4">
    <location>
        <begin position="721"/>
        <end position="731"/>
    </location>
</feature>
<dbReference type="PANTHER" id="PTHR45738:SF5">
    <property type="entry name" value="POLYPHOSPHOINOSITIDE PHOSPHATASE"/>
    <property type="match status" value="1"/>
</dbReference>
<evidence type="ECO:0000256" key="3">
    <source>
        <dbReference type="ARBA" id="ARBA00023136"/>
    </source>
</evidence>
<keyword evidence="7" id="KW-1185">Reference proteome</keyword>
<dbReference type="Pfam" id="PF02383">
    <property type="entry name" value="Syja_N"/>
    <property type="match status" value="1"/>
</dbReference>
<comment type="subcellular location">
    <subcellularLocation>
        <location evidence="1">Endomembrane system</location>
    </subcellularLocation>
</comment>
<feature type="compositionally biased region" description="Basic and acidic residues" evidence="4">
    <location>
        <begin position="709"/>
        <end position="720"/>
    </location>
</feature>
<reference evidence="6" key="1">
    <citation type="submission" date="2020-07" db="EMBL/GenBank/DDBJ databases">
        <title>Draft Genome Sequence of a Deep-Sea Yeast, Naganishia (Cryptococcus) liquefaciens strain N6.</title>
        <authorList>
            <person name="Han Y.W."/>
            <person name="Kajitani R."/>
            <person name="Morimoto H."/>
            <person name="Parhat M."/>
            <person name="Tsubouchi H."/>
            <person name="Bakenova O."/>
            <person name="Ogata M."/>
            <person name="Argunhan B."/>
            <person name="Aoki R."/>
            <person name="Kajiwara S."/>
            <person name="Itoh T."/>
            <person name="Iwasaki H."/>
        </authorList>
    </citation>
    <scope>NUCLEOTIDE SEQUENCE</scope>
    <source>
        <strain evidence="6">N6</strain>
    </source>
</reference>
<gene>
    <name evidence="6" type="ORF">NliqN6_2173</name>
</gene>
<protein>
    <recommendedName>
        <fullName evidence="5">SAC domain-containing protein</fullName>
    </recommendedName>
</protein>
<dbReference type="Proteomes" id="UP000620104">
    <property type="component" value="Unassembled WGS sequence"/>
</dbReference>
<feature type="region of interest" description="Disordered" evidence="4">
    <location>
        <begin position="836"/>
        <end position="868"/>
    </location>
</feature>
<dbReference type="PROSITE" id="PS50275">
    <property type="entry name" value="SAC"/>
    <property type="match status" value="1"/>
</dbReference>
<dbReference type="PANTHER" id="PTHR45738">
    <property type="entry name" value="POLYPHOSPHOINOSITIDE PHOSPHATASE"/>
    <property type="match status" value="1"/>
</dbReference>
<accession>A0A8H3TQW4</accession>
<dbReference type="GO" id="GO:0046856">
    <property type="term" value="P:phosphatidylinositol dephosphorylation"/>
    <property type="evidence" value="ECO:0007669"/>
    <property type="project" value="InterPro"/>
</dbReference>
<evidence type="ECO:0000256" key="4">
    <source>
        <dbReference type="SAM" id="MobiDB-lite"/>
    </source>
</evidence>
<dbReference type="InterPro" id="IPR002013">
    <property type="entry name" value="SAC_dom"/>
</dbReference>
<name>A0A8H3TQW4_9TREE</name>
<dbReference type="AlphaFoldDB" id="A0A8H3TQW4"/>
<keyword evidence="2" id="KW-0378">Hydrolase</keyword>
<comment type="caution">
    <text evidence="6">The sequence shown here is derived from an EMBL/GenBank/DDBJ whole genome shotgun (WGS) entry which is preliminary data.</text>
</comment>
<sequence>MSPDAEKFVEPTVSEKVNTEMYGDEPRNPHIMPGSGDQVLSKYTLYETKSRFYITASSSNRHRILKIDRTASDSLNVFEDHAVYNAKQLDTVLRMVDDGNKSAGGLEKVLDFHGIIGFVRFTGSWNIILCTKRSVVGLLGGHYIFHCDETLMLAVTSRVDKTAEETRLLNIFQQVDLTKNFYFSYSYDLTNTLQINLTRPTSYPTFNQHFMWNHHLLEAAFDLGDEYDGENGRTRGHHKCSSWVLPFIHGFVDQAKVPVLGRTIYTTLIARRSRHHAGTRYLKRGVNDKGHVANEVETEQIVSEPLVTSFNIGSSLGSHSKYTAYVQIRGSIPLHWTQDTTNMSPRPPIEISVVDPFFAAAAKHFNDLLERYGAPIVVVNLIKGKEHVARESKLLKAYAECIAYLNQFLPPDERKKIRYIAWDMAQATKTKSQDVIGVLEDIAEESIQLTKFFHSSPANSRDEVSLREGMQLQTGICRTNCIDCLDRTNAAQFSIGKKAFGHQLHALGVIPTPDLGFDSEVIDMLIEMYHDHGDTLAWQYTGSALVNRMDTYRRTKSRQWSSHSRDLLENVRRYYTNSLLDADKQAAMDLFLGVSGEVRSKPAKRLHYQQWFDPANLEKAQSAPLRITSFDNEKGESINVDQIPDGPTPPYDIWTDYYKPHLLSQFQRLYTFTMNSTNKGTVRGSNGHLLSPFQSRIHAKHSRKHKHADAIKSKVNHQEKSASVGSTTTTAQTVVHPEPLEKHPIEAFVADLLDPTLSDAKREEYEWYAFYQTSELISSADTVEPQDLDLYYKAAEVAQGNIPEQRETDLAAYEKYVYGLGSEGTDHVEKRLTREVGDAASQPQVGGLANAVDREDDVLSSRSQRLHR</sequence>
<evidence type="ECO:0000313" key="7">
    <source>
        <dbReference type="Proteomes" id="UP000620104"/>
    </source>
</evidence>
<dbReference type="GO" id="GO:0043813">
    <property type="term" value="F:phosphatidylinositol-3,5-bisphosphate 5-phosphatase activity"/>
    <property type="evidence" value="ECO:0007669"/>
    <property type="project" value="InterPro"/>
</dbReference>
<keyword evidence="3" id="KW-0472">Membrane</keyword>
<proteinExistence type="predicted"/>